<dbReference type="Proteomes" id="UP000078240">
    <property type="component" value="Unassembled WGS sequence"/>
</dbReference>
<comment type="caution">
    <text evidence="1">The sequence shown here is derived from an EMBL/GenBank/DDBJ whole genome shotgun (WGS) entry which is preliminary data.</text>
</comment>
<dbReference type="SMART" id="SM01236">
    <property type="entry name" value="Haem_oxygenase_2"/>
    <property type="match status" value="1"/>
</dbReference>
<protein>
    <submittedName>
        <fullName evidence="1">ABC transporter</fullName>
    </submittedName>
</protein>
<evidence type="ECO:0000313" key="1">
    <source>
        <dbReference type="EMBL" id="OAQ86025.1"/>
    </source>
</evidence>
<dbReference type="Gene3D" id="1.20.910.10">
    <property type="entry name" value="Heme oxygenase-like"/>
    <property type="match status" value="1"/>
</dbReference>
<sequence>MEPVFLASGVLVAGSFMTWKLLYGGGRHGVEQKVQPPRTFERKAKLDLDEELCQQYKSLYFKLHNLEQHNDVLPDAMKLLLSFFSDALKSENFRSEGDDGTSILSITDYSDKALDNFVHAQLDAATTEWQHYLARRKNGSPRELFEDAAEARQWLVQKAPHKLVDGAWLGHVHRATAPFAYRRVTKAAWQVLSEELGDGDLAKCHAYVYARLLEKVGSPVPAPTSADFVENTTVTDTGLWRSAVAQLLISLYPDEFLPEILGFNLHFEMLTLETLMAAKELREVGIDPYYFTLHVTIDNADTGHTAMASRIVADYLELISAEHGPAATQQAWKRVQAGFLMSKNVHHSYNDKLTERIVTIFTAKSIASHRIHDHCTMALGGQSLSKWLDPTLFHRLDWQAKFLKCLRNAKPWIHKGNSSKSRLVRQLSWGGSMFGAFTDREVVVVKDWIDSLVPAGPETYQTFTGHLGTPESSERSSLPSAKDARSFADIFASMDEAIELDLPLAPLALDPSDINVGKLLPLWFAQAGLLDFAVSVPWYVADDVGCAIVRTLRAQYGFLPEPTGVDGVDEMRRDDSIDLIDIGNDLLCRHDLDCAQPSCMSDVLKRWPSPFAEAMLAAAQRPRALGWVLLGMAQAFTRLHDVVAASSTLLSSPKREALGKIAAREQEGLKACTDTISSGSPQDRDFRKGYQLGVKQIMSCLA</sequence>
<dbReference type="InterPro" id="IPR016084">
    <property type="entry name" value="Haem_Oase-like_multi-hlx"/>
</dbReference>
<dbReference type="AlphaFoldDB" id="A0A179H753"/>
<organism evidence="1 2">
    <name type="scientific">Purpureocillium lilacinum</name>
    <name type="common">Paecilomyces lilacinus</name>
    <dbReference type="NCBI Taxonomy" id="33203"/>
    <lineage>
        <taxon>Eukaryota</taxon>
        <taxon>Fungi</taxon>
        <taxon>Dikarya</taxon>
        <taxon>Ascomycota</taxon>
        <taxon>Pezizomycotina</taxon>
        <taxon>Sordariomycetes</taxon>
        <taxon>Hypocreomycetidae</taxon>
        <taxon>Hypocreales</taxon>
        <taxon>Ophiocordycipitaceae</taxon>
        <taxon>Purpureocillium</taxon>
    </lineage>
</organism>
<reference evidence="1 2" key="1">
    <citation type="submission" date="2016-01" db="EMBL/GenBank/DDBJ databases">
        <title>Biosynthesis of antibiotic leucinostatins and their inhibition on Phytophthora in bio-control Purpureocillium lilacinum.</title>
        <authorList>
            <person name="Wang G."/>
            <person name="Liu Z."/>
            <person name="Lin R."/>
            <person name="Li E."/>
            <person name="Mao Z."/>
            <person name="Ling J."/>
            <person name="Yin W."/>
            <person name="Xie B."/>
        </authorList>
    </citation>
    <scope>NUCLEOTIDE SEQUENCE [LARGE SCALE GENOMIC DNA]</scope>
    <source>
        <strain evidence="1">PLBJ-1</strain>
    </source>
</reference>
<dbReference type="Pfam" id="PF14518">
    <property type="entry name" value="Haem_oxygenas_2"/>
    <property type="match status" value="1"/>
</dbReference>
<accession>A0A179H753</accession>
<evidence type="ECO:0000313" key="2">
    <source>
        <dbReference type="Proteomes" id="UP000078240"/>
    </source>
</evidence>
<proteinExistence type="predicted"/>
<dbReference type="EMBL" id="LSBH01000001">
    <property type="protein sequence ID" value="OAQ86025.1"/>
    <property type="molecule type" value="Genomic_DNA"/>
</dbReference>
<gene>
    <name evidence="1" type="ORF">VFPBJ_00065</name>
</gene>
<name>A0A179H753_PURLI</name>